<evidence type="ECO:0000313" key="10">
    <source>
        <dbReference type="EMBL" id="ABI91484.1"/>
    </source>
</evidence>
<dbReference type="SUPFAM" id="SSF55718">
    <property type="entry name" value="SCP-like"/>
    <property type="match status" value="1"/>
</dbReference>
<evidence type="ECO:0000256" key="3">
    <source>
        <dbReference type="ARBA" id="ARBA00022801"/>
    </source>
</evidence>
<organism evidence="10 11">
    <name type="scientific">Burkholderia ambifaria (strain ATCC BAA-244 / DSM 16087 / CCUG 44356 / LMG 19182 / AMMD)</name>
    <name type="common">Burkholderia cepacia (strain AMMD)</name>
    <dbReference type="NCBI Taxonomy" id="339670"/>
    <lineage>
        <taxon>Bacteria</taxon>
        <taxon>Pseudomonadati</taxon>
        <taxon>Pseudomonadota</taxon>
        <taxon>Betaproteobacteria</taxon>
        <taxon>Burkholderiales</taxon>
        <taxon>Burkholderiaceae</taxon>
        <taxon>Burkholderia</taxon>
        <taxon>Burkholderia cepacia complex</taxon>
    </lineage>
</organism>
<dbReference type="EMBL" id="CP000442">
    <property type="protein sequence ID" value="ABI91484.1"/>
    <property type="molecule type" value="Genomic_DNA"/>
</dbReference>
<dbReference type="InterPro" id="IPR036866">
    <property type="entry name" value="RibonucZ/Hydroxyglut_hydro"/>
</dbReference>
<dbReference type="KEGG" id="bam:Bamb_5939"/>
<dbReference type="FunFam" id="3.60.15.30:FF:000001">
    <property type="entry name" value="Alkyl/aryl-sulfatase BDS1"/>
    <property type="match status" value="1"/>
</dbReference>
<dbReference type="Pfam" id="PF14863">
    <property type="entry name" value="Alkyl_sulf_dimr"/>
    <property type="match status" value="1"/>
</dbReference>
<dbReference type="GO" id="GO:0018741">
    <property type="term" value="F:linear primary-alkylsulfatase activity"/>
    <property type="evidence" value="ECO:0007669"/>
    <property type="project" value="UniProtKB-EC"/>
</dbReference>
<evidence type="ECO:0000256" key="4">
    <source>
        <dbReference type="ARBA" id="ARBA00022833"/>
    </source>
</evidence>
<dbReference type="CDD" id="cd07710">
    <property type="entry name" value="arylsulfatase_Sdsa1-like_MBL-fold"/>
    <property type="match status" value="1"/>
</dbReference>
<dbReference type="GO" id="GO:0046872">
    <property type="term" value="F:metal ion binding"/>
    <property type="evidence" value="ECO:0007669"/>
    <property type="project" value="UniProtKB-KW"/>
</dbReference>
<dbReference type="FunFam" id="1.25.40.880:FF:000001">
    <property type="entry name" value="SDS hydrolase SdsA1"/>
    <property type="match status" value="1"/>
</dbReference>
<evidence type="ECO:0000256" key="1">
    <source>
        <dbReference type="ARBA" id="ARBA00001947"/>
    </source>
</evidence>
<dbReference type="InterPro" id="IPR001279">
    <property type="entry name" value="Metallo-B-lactamas"/>
</dbReference>
<dbReference type="InterPro" id="IPR038536">
    <property type="entry name" value="Alkyl/aryl-sulf_dimr_sf"/>
</dbReference>
<name>Q0B2Y9_BURCM</name>
<dbReference type="InterPro" id="IPR029229">
    <property type="entry name" value="Alkyl_sulf_C"/>
</dbReference>
<dbReference type="Pfam" id="PF14864">
    <property type="entry name" value="Alkyl_sulf_C"/>
    <property type="match status" value="1"/>
</dbReference>
<keyword evidence="2" id="KW-0479">Metal-binding</keyword>
<dbReference type="EC" id="3.1.6.21" evidence="6"/>
<dbReference type="eggNOG" id="COG2015">
    <property type="taxonomic scope" value="Bacteria"/>
</dbReference>
<dbReference type="Gene3D" id="3.30.1050.10">
    <property type="entry name" value="SCP2 sterol-binding domain"/>
    <property type="match status" value="1"/>
</dbReference>
<evidence type="ECO:0000256" key="5">
    <source>
        <dbReference type="ARBA" id="ARBA00033751"/>
    </source>
</evidence>
<evidence type="ECO:0000256" key="7">
    <source>
        <dbReference type="ARBA" id="ARBA00068034"/>
    </source>
</evidence>
<dbReference type="Pfam" id="PF00753">
    <property type="entry name" value="Lactamase_B"/>
    <property type="match status" value="1"/>
</dbReference>
<protein>
    <recommendedName>
        <fullName evidence="7">Linear primary-alkylsulfatase</fullName>
        <ecNumber evidence="6">3.1.6.21</ecNumber>
    </recommendedName>
    <alternativeName>
        <fullName evidence="8">Type III linear primary-alkylsulfatase</fullName>
    </alternativeName>
</protein>
<dbReference type="InterPro" id="IPR029228">
    <property type="entry name" value="Alkyl_sulf_dimr"/>
</dbReference>
<dbReference type="PANTHER" id="PTHR43223:SF1">
    <property type="entry name" value="ALKYL_ARYL-SULFATASE BDS1"/>
    <property type="match status" value="1"/>
</dbReference>
<dbReference type="Proteomes" id="UP000000662">
    <property type="component" value="Chromosome 3"/>
</dbReference>
<reference evidence="10" key="1">
    <citation type="submission" date="2006-08" db="EMBL/GenBank/DDBJ databases">
        <title>Complete sequence of Chromosome 3 of Burkholderia cepacia AMMD.</title>
        <authorList>
            <consortium name="US DOE Joint Genome Institute"/>
            <person name="Copeland A."/>
            <person name="Lucas S."/>
            <person name="Lapidus A."/>
            <person name="Barry K."/>
            <person name="Detter J.C."/>
            <person name="Glavina del Rio T."/>
            <person name="Hammon N."/>
            <person name="Israni S."/>
            <person name="Pitluck S."/>
            <person name="Bruce D."/>
            <person name="Chain P."/>
            <person name="Malfatti S."/>
            <person name="Shin M."/>
            <person name="Vergez L."/>
            <person name="Schmutz J."/>
            <person name="Larimer F."/>
            <person name="Land M."/>
            <person name="Hauser L."/>
            <person name="Kyrpides N."/>
            <person name="Kim E."/>
            <person name="Parke J."/>
            <person name="Coenye T."/>
            <person name="Konstantinidis K."/>
            <person name="Ramette A."/>
            <person name="Tiedje J."/>
            <person name="Richardson P."/>
        </authorList>
    </citation>
    <scope>NUCLEOTIDE SEQUENCE</scope>
    <source>
        <strain evidence="10">AMMD</strain>
    </source>
</reference>
<feature type="domain" description="Metallo-beta-lactamase" evidence="9">
    <location>
        <begin position="146"/>
        <end position="368"/>
    </location>
</feature>
<keyword evidence="3" id="KW-0378">Hydrolase</keyword>
<dbReference type="Gene3D" id="3.60.15.30">
    <property type="entry name" value="Metallo-beta-lactamase domain"/>
    <property type="match status" value="1"/>
</dbReference>
<evidence type="ECO:0000259" key="9">
    <source>
        <dbReference type="SMART" id="SM00849"/>
    </source>
</evidence>
<dbReference type="InterPro" id="IPR044097">
    <property type="entry name" value="Bds1/SdsA1_MBL-fold"/>
</dbReference>
<comment type="similarity">
    <text evidence="5">Belongs to the metallo-beta-lactamase superfamily. Type III sulfatase family.</text>
</comment>
<dbReference type="InterPro" id="IPR036527">
    <property type="entry name" value="SCP2_sterol-bd_dom_sf"/>
</dbReference>
<dbReference type="SUPFAM" id="SSF56281">
    <property type="entry name" value="Metallo-hydrolase/oxidoreductase"/>
    <property type="match status" value="1"/>
</dbReference>
<evidence type="ECO:0000313" key="11">
    <source>
        <dbReference type="Proteomes" id="UP000000662"/>
    </source>
</evidence>
<comment type="cofactor">
    <cofactor evidence="1">
        <name>Zn(2+)</name>
        <dbReference type="ChEBI" id="CHEBI:29105"/>
    </cofactor>
</comment>
<sequence length="675" mass="75438">MPKPFCPERGRAFAALPLRRAANLARLSFHHAMQNTPISSALADLPVQRATEATRQANHHALQALPANDDLDMEEAQRGFIGTLADAEIRDAYGRLVWSMADYAFLDEETAPPTAHPALWRQARLNCLHGLFEVMPRIYQVRGFDLANMTLIEGDTGLIIIDPLTCRETAQAALELFYAHRPHRPVLAVIYSHSHTDHFGGVKGVVDEARVRAGEVAVIAPAGFMEEAVAENVMAGTAMERRSQFQFGQTLARNACCQIDAGLGKTMPNGTVTLIEPTQLIHQESETHTIDGIDIVFQLTPDSEAPAEMHFFFPQLRALNVAENGTRTLHNLCPLRGAQVRNAKAWSRYLHQALERYAGGADVVFAQHHWPTWGTARLTCFLEQQRDLYKYLHDQTLRMMNRGGTAAEIAERMTLPDTLAAQWHTRGYYGTVSHNVKAIYQRYLSWYDGNPAHLHALPDELSAPRYVEYMGGAEAMLERARRDFERGEYRWVAEVMNRLVFAQPTLREARELGAAALEQMGFQAESATWRNAYLLGARELREGAGAGAGQTMRSQDLVRVLSDGAFFDYLAVMVDGPKAQTLNIRMTWRFTDRDACYALYLKHGALTWSATPHREGHDLDITMKRATLNRILLGETQFGAALAEGEIVLEGTKALFGAFLKTLEKPDGRFNVVEP</sequence>
<dbReference type="GO" id="GO:0046983">
    <property type="term" value="F:protein dimerization activity"/>
    <property type="evidence" value="ECO:0007669"/>
    <property type="project" value="InterPro"/>
</dbReference>
<dbReference type="PANTHER" id="PTHR43223">
    <property type="entry name" value="ALKYL/ARYL-SULFATASE"/>
    <property type="match status" value="1"/>
</dbReference>
<dbReference type="InterPro" id="IPR052195">
    <property type="entry name" value="Bact_Alkyl/Aryl-Sulfatase"/>
</dbReference>
<accession>Q0B2Y9</accession>
<keyword evidence="11" id="KW-1185">Reference proteome</keyword>
<evidence type="ECO:0000256" key="8">
    <source>
        <dbReference type="ARBA" id="ARBA00075789"/>
    </source>
</evidence>
<dbReference type="Gene3D" id="1.25.40.880">
    <property type="entry name" value="Alkyl sulfatase, dimerisation domain"/>
    <property type="match status" value="1"/>
</dbReference>
<keyword evidence="4" id="KW-0862">Zinc</keyword>
<proteinExistence type="inferred from homology"/>
<dbReference type="GO" id="GO:0018909">
    <property type="term" value="P:dodecyl sulfate metabolic process"/>
    <property type="evidence" value="ECO:0007669"/>
    <property type="project" value="InterPro"/>
</dbReference>
<evidence type="ECO:0000256" key="6">
    <source>
        <dbReference type="ARBA" id="ARBA00066568"/>
    </source>
</evidence>
<evidence type="ECO:0000256" key="2">
    <source>
        <dbReference type="ARBA" id="ARBA00022723"/>
    </source>
</evidence>
<gene>
    <name evidence="10" type="ordered locus">Bamb_5939</name>
</gene>
<dbReference type="SMART" id="SM00849">
    <property type="entry name" value="Lactamase_B"/>
    <property type="match status" value="1"/>
</dbReference>
<dbReference type="AlphaFoldDB" id="Q0B2Y9"/>